<proteinExistence type="predicted"/>
<evidence type="ECO:0000313" key="2">
    <source>
        <dbReference type="Proteomes" id="UP001352852"/>
    </source>
</evidence>
<keyword evidence="2" id="KW-1185">Reference proteome</keyword>
<reference evidence="1 2" key="1">
    <citation type="submission" date="2021-06" db="EMBL/GenBank/DDBJ databases">
        <authorList>
            <person name="Palmer J.M."/>
        </authorList>
    </citation>
    <scope>NUCLEOTIDE SEQUENCE [LARGE SCALE GENOMIC DNA]</scope>
    <source>
        <strain evidence="1 2">CL_MEX2019</strain>
        <tissue evidence="1">Muscle</tissue>
    </source>
</reference>
<evidence type="ECO:0000313" key="1">
    <source>
        <dbReference type="EMBL" id="MED6281274.1"/>
    </source>
</evidence>
<protein>
    <submittedName>
        <fullName evidence="1">Uncharacterized protein</fullName>
    </submittedName>
</protein>
<sequence>MDLHRSGSVSLKVQRNLWCDPAVDGEQHLNYANKDPGKTLKPRMHSFDLLSGQPQESQLESPDIIVQTLACILVCSLSRSRHRLMGETKSPGSRMPSKRPDV</sequence>
<name>A0ABU7E603_9TELE</name>
<dbReference type="Proteomes" id="UP001352852">
    <property type="component" value="Unassembled WGS sequence"/>
</dbReference>
<organism evidence="1 2">
    <name type="scientific">Characodon lateralis</name>
    <dbReference type="NCBI Taxonomy" id="208331"/>
    <lineage>
        <taxon>Eukaryota</taxon>
        <taxon>Metazoa</taxon>
        <taxon>Chordata</taxon>
        <taxon>Craniata</taxon>
        <taxon>Vertebrata</taxon>
        <taxon>Euteleostomi</taxon>
        <taxon>Actinopterygii</taxon>
        <taxon>Neopterygii</taxon>
        <taxon>Teleostei</taxon>
        <taxon>Neoteleostei</taxon>
        <taxon>Acanthomorphata</taxon>
        <taxon>Ovalentaria</taxon>
        <taxon>Atherinomorphae</taxon>
        <taxon>Cyprinodontiformes</taxon>
        <taxon>Goodeidae</taxon>
        <taxon>Characodon</taxon>
    </lineage>
</organism>
<gene>
    <name evidence="1" type="ORF">CHARACLAT_019619</name>
</gene>
<accession>A0ABU7E603</accession>
<comment type="caution">
    <text evidence="1">The sequence shown here is derived from an EMBL/GenBank/DDBJ whole genome shotgun (WGS) entry which is preliminary data.</text>
</comment>
<dbReference type="EMBL" id="JAHUTJ010042777">
    <property type="protein sequence ID" value="MED6281274.1"/>
    <property type="molecule type" value="Genomic_DNA"/>
</dbReference>